<name>K0S957_THAOC</name>
<comment type="caution">
    <text evidence="1">The sequence shown here is derived from an EMBL/GenBank/DDBJ whole genome shotgun (WGS) entry which is preliminary data.</text>
</comment>
<dbReference type="Proteomes" id="UP000266841">
    <property type="component" value="Unassembled WGS sequence"/>
</dbReference>
<sequence length="101" mass="11123">KCLVVGCGVNLGGHGGNRDVKAAKGDEAAREGGVLMPDSEETKDSWLDEVCLDLLTGWTCIMNDTADRINLTHDGAFSVDYDYCYRLILVHLDRYLPSIFI</sequence>
<evidence type="ECO:0000313" key="2">
    <source>
        <dbReference type="Proteomes" id="UP000266841"/>
    </source>
</evidence>
<proteinExistence type="predicted"/>
<dbReference type="AlphaFoldDB" id="K0S957"/>
<organism evidence="1 2">
    <name type="scientific">Thalassiosira oceanica</name>
    <name type="common">Marine diatom</name>
    <dbReference type="NCBI Taxonomy" id="159749"/>
    <lineage>
        <taxon>Eukaryota</taxon>
        <taxon>Sar</taxon>
        <taxon>Stramenopiles</taxon>
        <taxon>Ochrophyta</taxon>
        <taxon>Bacillariophyta</taxon>
        <taxon>Coscinodiscophyceae</taxon>
        <taxon>Thalassiosirophycidae</taxon>
        <taxon>Thalassiosirales</taxon>
        <taxon>Thalassiosiraceae</taxon>
        <taxon>Thalassiosira</taxon>
    </lineage>
</organism>
<evidence type="ECO:0000313" key="1">
    <source>
        <dbReference type="EMBL" id="EJK55267.1"/>
    </source>
</evidence>
<reference evidence="1 2" key="1">
    <citation type="journal article" date="2012" name="Genome Biol.">
        <title>Genome and low-iron response of an oceanic diatom adapted to chronic iron limitation.</title>
        <authorList>
            <person name="Lommer M."/>
            <person name="Specht M."/>
            <person name="Roy A.S."/>
            <person name="Kraemer L."/>
            <person name="Andreson R."/>
            <person name="Gutowska M.A."/>
            <person name="Wolf J."/>
            <person name="Bergner S.V."/>
            <person name="Schilhabel M.B."/>
            <person name="Klostermeier U.C."/>
            <person name="Beiko R.G."/>
            <person name="Rosenstiel P."/>
            <person name="Hippler M."/>
            <person name="Laroche J."/>
        </authorList>
    </citation>
    <scope>NUCLEOTIDE SEQUENCE [LARGE SCALE GENOMIC DNA]</scope>
    <source>
        <strain evidence="1 2">CCMP1005</strain>
    </source>
</reference>
<gene>
    <name evidence="1" type="ORF">THAOC_25016</name>
</gene>
<feature type="non-terminal residue" evidence="1">
    <location>
        <position position="1"/>
    </location>
</feature>
<accession>K0S957</accession>
<keyword evidence="2" id="KW-1185">Reference proteome</keyword>
<protein>
    <submittedName>
        <fullName evidence="1">Uncharacterized protein</fullName>
    </submittedName>
</protein>
<dbReference type="EMBL" id="AGNL01034443">
    <property type="protein sequence ID" value="EJK55267.1"/>
    <property type="molecule type" value="Genomic_DNA"/>
</dbReference>